<comment type="similarity">
    <text evidence="2">Belongs to the UPF0718 family.</text>
</comment>
<dbReference type="Pfam" id="PF03773">
    <property type="entry name" value="ArsP_1"/>
    <property type="match status" value="1"/>
</dbReference>
<dbReference type="RefSeq" id="WP_096182382.1">
    <property type="nucleotide sequence ID" value="NZ_BDUF01000060.1"/>
</dbReference>
<feature type="transmembrane region" description="Helical" evidence="7">
    <location>
        <begin position="50"/>
        <end position="72"/>
    </location>
</feature>
<organism evidence="8 9">
    <name type="scientific">Effusibacillus lacus</name>
    <dbReference type="NCBI Taxonomy" id="1348429"/>
    <lineage>
        <taxon>Bacteria</taxon>
        <taxon>Bacillati</taxon>
        <taxon>Bacillota</taxon>
        <taxon>Bacilli</taxon>
        <taxon>Bacillales</taxon>
        <taxon>Alicyclobacillaceae</taxon>
        <taxon>Effusibacillus</taxon>
    </lineage>
</organism>
<comment type="subcellular location">
    <subcellularLocation>
        <location evidence="1">Cell membrane</location>
        <topology evidence="1">Multi-pass membrane protein</topology>
    </subcellularLocation>
</comment>
<keyword evidence="6 7" id="KW-0472">Membrane</keyword>
<evidence type="ECO:0008006" key="10">
    <source>
        <dbReference type="Google" id="ProtNLM"/>
    </source>
</evidence>
<reference evidence="9" key="1">
    <citation type="submission" date="2017-07" db="EMBL/GenBank/DDBJ databases">
        <title>Draft genome sequence of Effusibacillus lacus strain skLN1.</title>
        <authorList>
            <person name="Watanabe M."/>
            <person name="Kojima H."/>
            <person name="Fukui M."/>
        </authorList>
    </citation>
    <scope>NUCLEOTIDE SEQUENCE [LARGE SCALE GENOMIC DNA]</scope>
    <source>
        <strain evidence="9">skLN1</strain>
    </source>
</reference>
<sequence length="303" mass="32896">MWQSAQTIFLSIVLESLPFILLGVILSSLIHEFVTEEKMLRFLPKNKPLAVVASTFLGMFVPVCDCGAVPVVRSLMRKGVPASVAMSFTLAAPVLNPITMLSTYVAFGMTASMMWARSGATFGIAVVIGWMLLMMERRRKESEDVSKESPVTLPLTETAAAIEIRTHRSFRKVFGLVTNHTVTEFFEIMGFVVISAFVAAILQTYVPAAVLSPIGEHPVGSVLAMMGLATLLSLCSTADGFVARSLAGLTTNGGLLGFLVIGQIIDIRNILLLPRVFPKSFVVITFVVAFLLTFAFGIWVNTR</sequence>
<keyword evidence="3" id="KW-1003">Cell membrane</keyword>
<dbReference type="InterPro" id="IPR052923">
    <property type="entry name" value="UPF0718"/>
</dbReference>
<evidence type="ECO:0000256" key="2">
    <source>
        <dbReference type="ARBA" id="ARBA00006386"/>
    </source>
</evidence>
<evidence type="ECO:0000256" key="3">
    <source>
        <dbReference type="ARBA" id="ARBA00022475"/>
    </source>
</evidence>
<name>A0A292YI14_9BACL</name>
<dbReference type="PANTHER" id="PTHR34184">
    <property type="entry name" value="UPF0718 PROTEIN YCGR"/>
    <property type="match status" value="1"/>
</dbReference>
<evidence type="ECO:0000256" key="4">
    <source>
        <dbReference type="ARBA" id="ARBA00022692"/>
    </source>
</evidence>
<feature type="transmembrane region" description="Helical" evidence="7">
    <location>
        <begin position="7"/>
        <end position="30"/>
    </location>
</feature>
<dbReference type="EMBL" id="BDUF01000060">
    <property type="protein sequence ID" value="GAX90657.1"/>
    <property type="molecule type" value="Genomic_DNA"/>
</dbReference>
<keyword evidence="4 7" id="KW-0812">Transmembrane</keyword>
<dbReference type="GO" id="GO:0005886">
    <property type="term" value="C:plasma membrane"/>
    <property type="evidence" value="ECO:0007669"/>
    <property type="project" value="UniProtKB-SubCell"/>
</dbReference>
<evidence type="ECO:0000313" key="9">
    <source>
        <dbReference type="Proteomes" id="UP000217785"/>
    </source>
</evidence>
<evidence type="ECO:0000313" key="8">
    <source>
        <dbReference type="EMBL" id="GAX90657.1"/>
    </source>
</evidence>
<keyword evidence="9" id="KW-1185">Reference proteome</keyword>
<feature type="transmembrane region" description="Helical" evidence="7">
    <location>
        <begin position="113"/>
        <end position="133"/>
    </location>
</feature>
<evidence type="ECO:0000256" key="1">
    <source>
        <dbReference type="ARBA" id="ARBA00004651"/>
    </source>
</evidence>
<evidence type="ECO:0000256" key="5">
    <source>
        <dbReference type="ARBA" id="ARBA00022989"/>
    </source>
</evidence>
<keyword evidence="5 7" id="KW-1133">Transmembrane helix</keyword>
<dbReference type="Proteomes" id="UP000217785">
    <property type="component" value="Unassembled WGS sequence"/>
</dbReference>
<comment type="caution">
    <text evidence="8">The sequence shown here is derived from an EMBL/GenBank/DDBJ whole genome shotgun (WGS) entry which is preliminary data.</text>
</comment>
<dbReference type="OrthoDB" id="9810876at2"/>
<proteinExistence type="inferred from homology"/>
<accession>A0A292YI14</accession>
<feature type="transmembrane region" description="Helical" evidence="7">
    <location>
        <begin position="188"/>
        <end position="210"/>
    </location>
</feature>
<evidence type="ECO:0000256" key="6">
    <source>
        <dbReference type="ARBA" id="ARBA00023136"/>
    </source>
</evidence>
<dbReference type="AlphaFoldDB" id="A0A292YI14"/>
<feature type="transmembrane region" description="Helical" evidence="7">
    <location>
        <begin position="84"/>
        <end position="107"/>
    </location>
</feature>
<dbReference type="PANTHER" id="PTHR34184:SF4">
    <property type="entry name" value="UPF0718 PROTEIN YCGR"/>
    <property type="match status" value="1"/>
</dbReference>
<dbReference type="InterPro" id="IPR005524">
    <property type="entry name" value="DUF318"/>
</dbReference>
<feature type="transmembrane region" description="Helical" evidence="7">
    <location>
        <begin position="222"/>
        <end position="243"/>
    </location>
</feature>
<feature type="transmembrane region" description="Helical" evidence="7">
    <location>
        <begin position="280"/>
        <end position="300"/>
    </location>
</feature>
<evidence type="ECO:0000256" key="7">
    <source>
        <dbReference type="SAM" id="Phobius"/>
    </source>
</evidence>
<protein>
    <recommendedName>
        <fullName evidence="10">Permease</fullName>
    </recommendedName>
</protein>